<accession>A0ABV4RAT3</accession>
<evidence type="ECO:0000313" key="1">
    <source>
        <dbReference type="EMBL" id="MFA1558943.1"/>
    </source>
</evidence>
<dbReference type="RefSeq" id="WP_371945959.1">
    <property type="nucleotide sequence ID" value="NZ_JAXCEH010000037.1"/>
</dbReference>
<keyword evidence="2" id="KW-1185">Reference proteome</keyword>
<name>A0ABV4RAT3_9ACTN</name>
<sequence length="123" mass="13853">MEFELDGRRVSLAARRPASSDFRVLVDGDPIPMEVTRIERHTGNLGTHTRELEAQHPAPWVRIEGTPWEPDIRGPRTAYIFFELPAGYVYNTSVWRSQSVGLTFTDDFSSVAVICIESVDTST</sequence>
<reference evidence="1 2" key="1">
    <citation type="submission" date="2023-11" db="EMBL/GenBank/DDBJ databases">
        <title>Actinomadura monticuli sp. nov., isolated from volcanic ash.</title>
        <authorList>
            <person name="Lee S.D."/>
            <person name="Yang H."/>
            <person name="Kim I.S."/>
        </authorList>
    </citation>
    <scope>NUCLEOTIDE SEQUENCE [LARGE SCALE GENOMIC DNA]</scope>
    <source>
        <strain evidence="1 2">DSM 45346</strain>
    </source>
</reference>
<dbReference type="Proteomes" id="UP001569904">
    <property type="component" value="Unassembled WGS sequence"/>
</dbReference>
<gene>
    <name evidence="1" type="ORF">SM436_35075</name>
</gene>
<organism evidence="1 2">
    <name type="scientific">Actinomadura chokoriensis</name>
    <dbReference type="NCBI Taxonomy" id="454156"/>
    <lineage>
        <taxon>Bacteria</taxon>
        <taxon>Bacillati</taxon>
        <taxon>Actinomycetota</taxon>
        <taxon>Actinomycetes</taxon>
        <taxon>Streptosporangiales</taxon>
        <taxon>Thermomonosporaceae</taxon>
        <taxon>Actinomadura</taxon>
    </lineage>
</organism>
<evidence type="ECO:0000313" key="2">
    <source>
        <dbReference type="Proteomes" id="UP001569904"/>
    </source>
</evidence>
<protein>
    <submittedName>
        <fullName evidence="1">Uncharacterized protein</fullName>
    </submittedName>
</protein>
<dbReference type="EMBL" id="JAXCEH010000037">
    <property type="protein sequence ID" value="MFA1558943.1"/>
    <property type="molecule type" value="Genomic_DNA"/>
</dbReference>
<comment type="caution">
    <text evidence="1">The sequence shown here is derived from an EMBL/GenBank/DDBJ whole genome shotgun (WGS) entry which is preliminary data.</text>
</comment>
<proteinExistence type="predicted"/>